<accession>A0A1J4PUD5</accession>
<proteinExistence type="predicted"/>
<gene>
    <name evidence="2" type="ORF">VT52_031795</name>
</gene>
<dbReference type="EMBL" id="LBDA02000096">
    <property type="protein sequence ID" value="OIK23583.1"/>
    <property type="molecule type" value="Genomic_DNA"/>
</dbReference>
<dbReference type="Pfam" id="PF13546">
    <property type="entry name" value="DDE_5"/>
    <property type="match status" value="1"/>
</dbReference>
<evidence type="ECO:0000259" key="1">
    <source>
        <dbReference type="Pfam" id="PF13546"/>
    </source>
</evidence>
<protein>
    <recommendedName>
        <fullName evidence="1">Transposase IS701-like DDE domain-containing protein</fullName>
    </recommendedName>
</protein>
<dbReference type="Proteomes" id="UP000034838">
    <property type="component" value="Unassembled WGS sequence"/>
</dbReference>
<evidence type="ECO:0000313" key="3">
    <source>
        <dbReference type="Proteomes" id="UP000034838"/>
    </source>
</evidence>
<dbReference type="AlphaFoldDB" id="A0A1J4PUD5"/>
<name>A0A1J4PUD5_9ACTN</name>
<dbReference type="PANTHER" id="PTHR33627">
    <property type="entry name" value="TRANSPOSASE"/>
    <property type="match status" value="1"/>
</dbReference>
<feature type="domain" description="Transposase IS701-like DDE" evidence="1">
    <location>
        <begin position="18"/>
        <end position="232"/>
    </location>
</feature>
<reference evidence="2" key="1">
    <citation type="submission" date="2016-10" db="EMBL/GenBank/DDBJ databases">
        <title>Genome sequence of Streptomyces malaysiense MUSC 136.</title>
        <authorList>
            <person name="Lee L.-H."/>
            <person name="Ser H.-L."/>
        </authorList>
    </citation>
    <scope>NUCLEOTIDE SEQUENCE [LARGE SCALE GENOMIC DNA]</scope>
    <source>
        <strain evidence="2">MUSC 136</strain>
    </source>
</reference>
<dbReference type="InterPro" id="IPR038721">
    <property type="entry name" value="IS701-like_DDE_dom"/>
</dbReference>
<organism evidence="2 3">
    <name type="scientific">Streptomyces malaysiense</name>
    <dbReference type="NCBI Taxonomy" id="1428626"/>
    <lineage>
        <taxon>Bacteria</taxon>
        <taxon>Bacillati</taxon>
        <taxon>Actinomycetota</taxon>
        <taxon>Actinomycetes</taxon>
        <taxon>Kitasatosporales</taxon>
        <taxon>Streptomycetaceae</taxon>
        <taxon>Streptomyces</taxon>
    </lineage>
</organism>
<dbReference type="PANTHER" id="PTHR33627:SF1">
    <property type="entry name" value="TRANSPOSASE"/>
    <property type="match status" value="1"/>
</dbReference>
<dbReference type="RefSeq" id="WP_046419129.1">
    <property type="nucleotide sequence ID" value="NZ_LBDA02000096.1"/>
</dbReference>
<keyword evidence="3" id="KW-1185">Reference proteome</keyword>
<comment type="caution">
    <text evidence="2">The sequence shown here is derived from an EMBL/GenBank/DDBJ whole genome shotgun (WGS) entry which is preliminary data.</text>
</comment>
<dbReference type="InterPro" id="IPR039365">
    <property type="entry name" value="IS701-like"/>
</dbReference>
<evidence type="ECO:0000313" key="2">
    <source>
        <dbReference type="EMBL" id="OIK23583.1"/>
    </source>
</evidence>
<sequence>MYELTPQRQQQLRAFTAELFVELPRADQRRWASTYLEGLLTTPGKKTLRRMAQALGASVSASQSLHQFVNASPWEWGPVRDHLARWILRQAPADSLVIDMAYLRKRGSQSCGVHARYIPGQGVGSCQLGVAAMLAGRQYIAPADWALHLPTAWIEDEAGRARTRVPVSACARTTGRQALDLVDAQDHAATAALPVVANLADADEIASLVMGLSLRGREFVLAVPPTVLVQTERGATLRAGRLWEANQRVRDESPESAADWLTPPAMATAMVRLALPQGTSPALQLMTVRPAGGGRRPQLWLSNIRDRRRMYLLSGRLDDSARLLKGLEADFGLADFEGRSYPGWHHYMTLVSAACAWSQVSHVYESV</sequence>